<evidence type="ECO:0000259" key="7">
    <source>
        <dbReference type="PROSITE" id="PS51918"/>
    </source>
</evidence>
<keyword evidence="9" id="KW-1185">Reference proteome</keyword>
<dbReference type="InterPro" id="IPR007197">
    <property type="entry name" value="rSAM"/>
</dbReference>
<keyword evidence="2" id="KW-0949">S-adenosyl-L-methionine</keyword>
<dbReference type="GO" id="GO:0051536">
    <property type="term" value="F:iron-sulfur cluster binding"/>
    <property type="evidence" value="ECO:0007669"/>
    <property type="project" value="UniProtKB-KW"/>
</dbReference>
<dbReference type="InterPro" id="IPR006158">
    <property type="entry name" value="Cobalamin-bd"/>
</dbReference>
<name>A0A8S1JBR7_9CHLO</name>
<evidence type="ECO:0000313" key="9">
    <source>
        <dbReference type="Proteomes" id="UP000708148"/>
    </source>
</evidence>
<dbReference type="Gene3D" id="3.40.50.150">
    <property type="entry name" value="Vaccinia Virus protein VP39"/>
    <property type="match status" value="1"/>
</dbReference>
<feature type="domain" description="Radical SAM core" evidence="7">
    <location>
        <begin position="210"/>
        <end position="455"/>
    </location>
</feature>
<dbReference type="Gene3D" id="3.20.20.70">
    <property type="entry name" value="Aldolase class I"/>
    <property type="match status" value="1"/>
</dbReference>
<evidence type="ECO:0000313" key="8">
    <source>
        <dbReference type="EMBL" id="CAD7702880.1"/>
    </source>
</evidence>
<dbReference type="GO" id="GO:0046872">
    <property type="term" value="F:metal ion binding"/>
    <property type="evidence" value="ECO:0007669"/>
    <property type="project" value="UniProtKB-KW"/>
</dbReference>
<organism evidence="8 9">
    <name type="scientific">Ostreobium quekettii</name>
    <dbReference type="NCBI Taxonomy" id="121088"/>
    <lineage>
        <taxon>Eukaryota</taxon>
        <taxon>Viridiplantae</taxon>
        <taxon>Chlorophyta</taxon>
        <taxon>core chlorophytes</taxon>
        <taxon>Ulvophyceae</taxon>
        <taxon>TCBD clade</taxon>
        <taxon>Bryopsidales</taxon>
        <taxon>Ostreobineae</taxon>
        <taxon>Ostreobiaceae</taxon>
        <taxon>Ostreobium</taxon>
    </lineage>
</organism>
<evidence type="ECO:0000256" key="3">
    <source>
        <dbReference type="ARBA" id="ARBA00022723"/>
    </source>
</evidence>
<reference evidence="8" key="1">
    <citation type="submission" date="2020-12" db="EMBL/GenBank/DDBJ databases">
        <authorList>
            <person name="Iha C."/>
        </authorList>
    </citation>
    <scope>NUCLEOTIDE SEQUENCE</scope>
</reference>
<gene>
    <name evidence="8" type="ORF">OSTQU699_LOCUS8237</name>
</gene>
<accession>A0A8S1JBR7</accession>
<dbReference type="PROSITE" id="PS51332">
    <property type="entry name" value="B12_BINDING"/>
    <property type="match status" value="1"/>
</dbReference>
<dbReference type="InterPro" id="IPR058240">
    <property type="entry name" value="rSAM_sf"/>
</dbReference>
<evidence type="ECO:0000256" key="4">
    <source>
        <dbReference type="ARBA" id="ARBA00023004"/>
    </source>
</evidence>
<dbReference type="Gene3D" id="3.40.50.280">
    <property type="entry name" value="Cobalamin-binding domain"/>
    <property type="match status" value="1"/>
</dbReference>
<dbReference type="InterPro" id="IPR051198">
    <property type="entry name" value="BchE-like"/>
</dbReference>
<keyword evidence="3" id="KW-0479">Metal-binding</keyword>
<dbReference type="InterPro" id="IPR023885">
    <property type="entry name" value="4Fe4S-binding_SPASM_dom"/>
</dbReference>
<evidence type="ECO:0000256" key="2">
    <source>
        <dbReference type="ARBA" id="ARBA00022691"/>
    </source>
</evidence>
<evidence type="ECO:0000256" key="5">
    <source>
        <dbReference type="ARBA" id="ARBA00023014"/>
    </source>
</evidence>
<dbReference type="Pfam" id="PF04055">
    <property type="entry name" value="Radical_SAM"/>
    <property type="match status" value="1"/>
</dbReference>
<dbReference type="SUPFAM" id="SSF102114">
    <property type="entry name" value="Radical SAM enzymes"/>
    <property type="match status" value="2"/>
</dbReference>
<dbReference type="NCBIfam" id="TIGR04085">
    <property type="entry name" value="rSAM_more_4Fe4S"/>
    <property type="match status" value="1"/>
</dbReference>
<evidence type="ECO:0008006" key="10">
    <source>
        <dbReference type="Google" id="ProtNLM"/>
    </source>
</evidence>
<comment type="cofactor">
    <cofactor evidence="1">
        <name>[4Fe-4S] cluster</name>
        <dbReference type="ChEBI" id="CHEBI:49883"/>
    </cofactor>
</comment>
<evidence type="ECO:0000256" key="1">
    <source>
        <dbReference type="ARBA" id="ARBA00001966"/>
    </source>
</evidence>
<dbReference type="PANTHER" id="PTHR43409">
    <property type="entry name" value="ANAEROBIC MAGNESIUM-PROTOPORPHYRIN IX MONOMETHYL ESTER CYCLASE-RELATED"/>
    <property type="match status" value="1"/>
</dbReference>
<dbReference type="Pfam" id="PF01135">
    <property type="entry name" value="PCMT"/>
    <property type="match status" value="1"/>
</dbReference>
<dbReference type="SUPFAM" id="SSF53335">
    <property type="entry name" value="S-adenosyl-L-methionine-dependent methyltransferases"/>
    <property type="match status" value="1"/>
</dbReference>
<dbReference type="CDD" id="cd02068">
    <property type="entry name" value="radical_SAM_B12_BD"/>
    <property type="match status" value="1"/>
</dbReference>
<dbReference type="CDD" id="cd01335">
    <property type="entry name" value="Radical_SAM"/>
    <property type="match status" value="1"/>
</dbReference>
<dbReference type="InterPro" id="IPR013785">
    <property type="entry name" value="Aldolase_TIM"/>
</dbReference>
<proteinExistence type="predicted"/>
<comment type="caution">
    <text evidence="8">The sequence shown here is derived from an EMBL/GenBank/DDBJ whole genome shotgun (WGS) entry which is preliminary data.</text>
</comment>
<dbReference type="Proteomes" id="UP000708148">
    <property type="component" value="Unassembled WGS sequence"/>
</dbReference>
<dbReference type="GO" id="GO:0003824">
    <property type="term" value="F:catalytic activity"/>
    <property type="evidence" value="ECO:0007669"/>
    <property type="project" value="InterPro"/>
</dbReference>
<protein>
    <recommendedName>
        <fullName evidence="10">Radical SAM core domain-containing protein</fullName>
    </recommendedName>
</protein>
<dbReference type="OrthoDB" id="10652774at2759"/>
<dbReference type="EMBL" id="CAJHUC010001989">
    <property type="protein sequence ID" value="CAD7702880.1"/>
    <property type="molecule type" value="Genomic_DNA"/>
</dbReference>
<dbReference type="SFLD" id="SFLDS00029">
    <property type="entry name" value="Radical_SAM"/>
    <property type="match status" value="1"/>
</dbReference>
<dbReference type="SFLD" id="SFLDG01082">
    <property type="entry name" value="B12-binding_domain_containing"/>
    <property type="match status" value="1"/>
</dbReference>
<evidence type="ECO:0000259" key="6">
    <source>
        <dbReference type="PROSITE" id="PS51332"/>
    </source>
</evidence>
<feature type="domain" description="B12-binding" evidence="6">
    <location>
        <begin position="586"/>
        <end position="721"/>
    </location>
</feature>
<dbReference type="Pfam" id="PF02310">
    <property type="entry name" value="B12-binding"/>
    <property type="match status" value="1"/>
</dbReference>
<dbReference type="GO" id="GO:0031419">
    <property type="term" value="F:cobalamin binding"/>
    <property type="evidence" value="ECO:0007669"/>
    <property type="project" value="InterPro"/>
</dbReference>
<keyword evidence="5" id="KW-0411">Iron-sulfur</keyword>
<dbReference type="InterPro" id="IPR029063">
    <property type="entry name" value="SAM-dependent_MTases_sf"/>
</dbReference>
<sequence>MEVDMGPCLSADMPIGPCLTPLPPDMGQDMGEEVDMGPCLSPPLEDMGKEEDMPVGPCLSPPLEDMGAIDGNELQTPRHEKLAPERGDMERQKLLAKLSDRLPADVLDLIMSQRARIDILSKLKGSDPHLLRMILAGFLITGAAANIAGCFLVGPCLDVGPCLSPPIDNNENWDQGGDMQGDMEQGDLEVMPCLTAPPPDMEVGPCLGALPPDMGQDMAPQEDMPVTPCLDVPAPDMGQDMGSLTQPVDKELQVAQRQEILDKLSSGYKKGTLTGDAFLNMVEKAIVDSGARHVTITGGEPLLHKQALEVIELIGGLTDSMQIITNGSHITEEVAQVFKRSGMRSVQLTLLSASPGKHDLLKGAQCFDDTVRAALTLRDYKIPVQVCFVAMRANWEDFEEVVELCHLLGVYQISYNRMSPTGGAVHHINRLMPEVAHVKANLETAERLGRKYNIRIATAMPIPPCLVRMERYPWVEFGFCSTGTESPNLTIDPLGVVRSCNLSSHPLGNIAHEEWDAIHTRILEYQDDFRDNVPEVCRGCAYERSCQGGCKESAFATFGDTAHPEPFLHLAHSPNWREDLALEKEAPRIIKWTDMDFGLPHLVSIGGYIQQELDVRVELLDLNYEGGDHRHLERVLDDLGPYLLIGISCFSSFDYMRVMSLARFCKKLYPDVPIVTGGYHASALPDDVLFEDSPFDAVIPGEGEAPMRQIVEKLLGGEKLERRVWPKGVVEDMDALPPYKWELLNRYWPRAHEIGRKFQIYLSRGCVYHCTFCMERAKSGYRWRSYSPQRAVAELERLSTFTDLSRWVINLADPLFGFHREWRREVLQGIIDKDLLPRQYWTLTRSDDLHEQDISLLARANFSIGIGNIIVGHPGETPESMRETFEFVTELFTSASETCGWLSLDPFRLYPGSHVHEQMAHYELEYGTRFYHKEWWKSWYDGPFRAEHLDASDTVDFATRVNFMYDNYAPLMKEILDKFRGQGRSIDRVFKRSLEEQTHQISEVRRQSLLSQAARTRTALEGKMAPKHTEARQQVLDFPLGLHIKDENVRLREEAVRRLLERGVLRTASLIEALLTTPVHTFLGESNARKMLSGHGDTPEVEGLPPGWFGIGVYATAFEALNPGAGERVLDALASNGWVASVFSQMVGPQGEVFAMNPGDFDSGYTLSTSLREVAHNTRVFAGPATTLPEPASTELDAIWLGGALPLAPKPFREALAEKGRLVTFLGPRFDDQDLVCITKSEGECKERTLGRTRAPIPMPGDAANVHVPGRDPVSDALCAAWAAADAGSRLRAQITPLWYETAEDYLQNPEAANPHRLDSPRQNSETLASRLREGVRALIDEQNMQAVLGPAPLPQSTHRWLTETRSALYERSSEAPMLRIIHTPALGYTWRGVHFTRGRATENKAGERVIAVSLDADPEQLAIQLLHEETHPVTDPAILARHENVARRTDGKGQGGALHMELEQLVVDVDAAIIAARAPELSEAYELWRAQFGM</sequence>
<dbReference type="PROSITE" id="PS51918">
    <property type="entry name" value="RADICAL_SAM"/>
    <property type="match status" value="1"/>
</dbReference>
<keyword evidence="4" id="KW-0408">Iron</keyword>